<dbReference type="GO" id="GO:0005886">
    <property type="term" value="C:plasma membrane"/>
    <property type="evidence" value="ECO:0007669"/>
    <property type="project" value="UniProtKB-SubCell"/>
</dbReference>
<feature type="transmembrane region" description="Helical" evidence="7">
    <location>
        <begin position="259"/>
        <end position="281"/>
    </location>
</feature>
<evidence type="ECO:0000256" key="3">
    <source>
        <dbReference type="ARBA" id="ARBA00022475"/>
    </source>
</evidence>
<evidence type="ECO:0000256" key="7">
    <source>
        <dbReference type="SAM" id="Phobius"/>
    </source>
</evidence>
<proteinExistence type="inferred from homology"/>
<dbReference type="AlphaFoldDB" id="A0AB35BVI3"/>
<evidence type="ECO:0000256" key="4">
    <source>
        <dbReference type="ARBA" id="ARBA00022692"/>
    </source>
</evidence>
<feature type="transmembrane region" description="Helical" evidence="7">
    <location>
        <begin position="7"/>
        <end position="27"/>
    </location>
</feature>
<evidence type="ECO:0000256" key="1">
    <source>
        <dbReference type="ARBA" id="ARBA00004651"/>
    </source>
</evidence>
<dbReference type="GO" id="GO:0016682">
    <property type="term" value="F:oxidoreductase activity, acting on diphenols and related substances as donors, oxygen as acceptor"/>
    <property type="evidence" value="ECO:0007669"/>
    <property type="project" value="TreeGrafter"/>
</dbReference>
<keyword evidence="3" id="KW-1003">Cell membrane</keyword>
<organism evidence="8 9">
    <name type="scientific">Wohlfahrtiimonas chitiniclastica</name>
    <dbReference type="NCBI Taxonomy" id="400946"/>
    <lineage>
        <taxon>Bacteria</taxon>
        <taxon>Pseudomonadati</taxon>
        <taxon>Pseudomonadota</taxon>
        <taxon>Gammaproteobacteria</taxon>
        <taxon>Cardiobacteriales</taxon>
        <taxon>Ignatzschineriaceae</taxon>
        <taxon>Wohlfahrtiimonas</taxon>
    </lineage>
</organism>
<dbReference type="PANTHER" id="PTHR43141:SF2">
    <property type="entry name" value="BLR3729 PROTEIN"/>
    <property type="match status" value="1"/>
</dbReference>
<dbReference type="RefSeq" id="WP_008314855.1">
    <property type="nucleotide sequence ID" value="NZ_CP115969.1"/>
</dbReference>
<sequence length="338" mass="37480">MVMDAATILPVIFAFLMAAAVFFYIIFDGYDLGVGLLFPFVKNRADRDSMVATIDPFWDANETWIVLGIGVIFIAFPKAYGDILVTLYIPTVLMLGGLILRGAAFDFRNTAKEHHRGLWDALFSIGSYVATLSQGVMVGLYATGLDTSLGGWAFAILVGISVCFGYALLGSAWLIFKSKDHIRQMAIKTVRNSIFLAFLAIVLISAATPLVSTTVYNKWFTFPNIIYLAPVPLACVILAFIIFRMLPKIAVDNTFQYDWVPYLCAVLIVLCAFIGFSYSIFPDIILGKLTIWEASAAPASLEFTLWGVAIVLPMILAYTFYVHRIFKGKIEHDHHVGY</sequence>
<evidence type="ECO:0000256" key="6">
    <source>
        <dbReference type="ARBA" id="ARBA00023136"/>
    </source>
</evidence>
<comment type="similarity">
    <text evidence="2">Belongs to the cytochrome ubiquinol oxidase subunit 2 family.</text>
</comment>
<keyword evidence="5 7" id="KW-1133">Transmembrane helix</keyword>
<feature type="transmembrane region" description="Helical" evidence="7">
    <location>
        <begin position="121"/>
        <end position="143"/>
    </location>
</feature>
<comment type="caution">
    <text evidence="8">The sequence shown here is derived from an EMBL/GenBank/DDBJ whole genome shotgun (WGS) entry which is preliminary data.</text>
</comment>
<feature type="transmembrane region" description="Helical" evidence="7">
    <location>
        <begin position="194"/>
        <end position="213"/>
    </location>
</feature>
<accession>A0AB35BVI3</accession>
<dbReference type="Proteomes" id="UP000680020">
    <property type="component" value="Unassembled WGS sequence"/>
</dbReference>
<feature type="transmembrane region" description="Helical" evidence="7">
    <location>
        <begin position="149"/>
        <end position="174"/>
    </location>
</feature>
<dbReference type="GO" id="GO:0009055">
    <property type="term" value="F:electron transfer activity"/>
    <property type="evidence" value="ECO:0007669"/>
    <property type="project" value="TreeGrafter"/>
</dbReference>
<feature type="transmembrane region" description="Helical" evidence="7">
    <location>
        <begin position="83"/>
        <end position="100"/>
    </location>
</feature>
<dbReference type="Pfam" id="PF02322">
    <property type="entry name" value="Cyt_bd_oxida_II"/>
    <property type="match status" value="1"/>
</dbReference>
<dbReference type="GO" id="GO:0019646">
    <property type="term" value="P:aerobic electron transport chain"/>
    <property type="evidence" value="ECO:0007669"/>
    <property type="project" value="TreeGrafter"/>
</dbReference>
<evidence type="ECO:0000256" key="2">
    <source>
        <dbReference type="ARBA" id="ARBA00007543"/>
    </source>
</evidence>
<evidence type="ECO:0000313" key="9">
    <source>
        <dbReference type="Proteomes" id="UP000680020"/>
    </source>
</evidence>
<evidence type="ECO:0000256" key="5">
    <source>
        <dbReference type="ARBA" id="ARBA00022989"/>
    </source>
</evidence>
<name>A0AB35BVI3_9GAMM</name>
<protein>
    <submittedName>
        <fullName evidence="8">Cytochrome d ubiquinol oxidase subunit II</fullName>
    </submittedName>
</protein>
<gene>
    <name evidence="8" type="ORF">J7561_00865</name>
</gene>
<dbReference type="PANTHER" id="PTHR43141">
    <property type="entry name" value="CYTOCHROME BD2 SUBUNIT II"/>
    <property type="match status" value="1"/>
</dbReference>
<feature type="transmembrane region" description="Helical" evidence="7">
    <location>
        <begin position="225"/>
        <end position="247"/>
    </location>
</feature>
<comment type="subcellular location">
    <subcellularLocation>
        <location evidence="1">Cell membrane</location>
        <topology evidence="1">Multi-pass membrane protein</topology>
    </subcellularLocation>
</comment>
<keyword evidence="4 7" id="KW-0812">Transmembrane</keyword>
<keyword evidence="6 7" id="KW-0472">Membrane</keyword>
<reference evidence="8" key="1">
    <citation type="submission" date="2021-03" db="EMBL/GenBank/DDBJ databases">
        <title>Identification and antibiotic profiling of Wohlfahrtiimonas chitiniclastica, an underestimated human pathogen.</title>
        <authorList>
            <person name="Kopf A."/>
            <person name="Bunk B."/>
            <person name="Coldewey S."/>
            <person name="Gunzer F."/>
            <person name="Riedel T."/>
            <person name="Schroettner P."/>
        </authorList>
    </citation>
    <scope>NUCLEOTIDE SEQUENCE</scope>
    <source>
        <strain evidence="8">DSM 100917</strain>
    </source>
</reference>
<dbReference type="InterPro" id="IPR003317">
    <property type="entry name" value="Cyt-d_oxidase_su2"/>
</dbReference>
<dbReference type="GeneID" id="58263214"/>
<dbReference type="GO" id="GO:0070069">
    <property type="term" value="C:cytochrome complex"/>
    <property type="evidence" value="ECO:0007669"/>
    <property type="project" value="TreeGrafter"/>
</dbReference>
<evidence type="ECO:0000313" key="8">
    <source>
        <dbReference type="EMBL" id="MBS7823749.1"/>
    </source>
</evidence>
<feature type="transmembrane region" description="Helical" evidence="7">
    <location>
        <begin position="301"/>
        <end position="321"/>
    </location>
</feature>
<dbReference type="EMBL" id="JAGIBU010000001">
    <property type="protein sequence ID" value="MBS7823749.1"/>
    <property type="molecule type" value="Genomic_DNA"/>
</dbReference>